<dbReference type="RefSeq" id="WP_151003481.1">
    <property type="nucleotide sequence ID" value="NZ_BPQY01000470.1"/>
</dbReference>
<dbReference type="GO" id="GO:0003677">
    <property type="term" value="F:DNA binding"/>
    <property type="evidence" value="ECO:0007669"/>
    <property type="project" value="UniProtKB-KW"/>
</dbReference>
<organism evidence="1 2">
    <name type="scientific">Methylobacterium soli</name>
    <dbReference type="NCBI Taxonomy" id="553447"/>
    <lineage>
        <taxon>Bacteria</taxon>
        <taxon>Pseudomonadati</taxon>
        <taxon>Pseudomonadota</taxon>
        <taxon>Alphaproteobacteria</taxon>
        <taxon>Hyphomicrobiales</taxon>
        <taxon>Methylobacteriaceae</taxon>
        <taxon>Methylobacterium</taxon>
    </lineage>
</organism>
<evidence type="ECO:0000313" key="2">
    <source>
        <dbReference type="Proteomes" id="UP000474159"/>
    </source>
</evidence>
<dbReference type="AlphaFoldDB" id="A0A6L3SRM4"/>
<name>A0A6L3SRM4_9HYPH</name>
<dbReference type="EMBL" id="VZZK01000034">
    <property type="protein sequence ID" value="KAB1075456.1"/>
    <property type="molecule type" value="Genomic_DNA"/>
</dbReference>
<dbReference type="Proteomes" id="UP000474159">
    <property type="component" value="Unassembled WGS sequence"/>
</dbReference>
<evidence type="ECO:0000313" key="1">
    <source>
        <dbReference type="EMBL" id="KAB1075456.1"/>
    </source>
</evidence>
<reference evidence="1 2" key="1">
    <citation type="submission" date="2019-09" db="EMBL/GenBank/DDBJ databases">
        <title>YIM 48816 draft genome.</title>
        <authorList>
            <person name="Jiang L."/>
        </authorList>
    </citation>
    <scope>NUCLEOTIDE SEQUENCE [LARGE SCALE GENOMIC DNA]</scope>
    <source>
        <strain evidence="1 2">YIM 48816</strain>
    </source>
</reference>
<protein>
    <submittedName>
        <fullName evidence="1">DNA-binding protein</fullName>
    </submittedName>
</protein>
<comment type="caution">
    <text evidence="1">The sequence shown here is derived from an EMBL/GenBank/DDBJ whole genome shotgun (WGS) entry which is preliminary data.</text>
</comment>
<proteinExistence type="predicted"/>
<accession>A0A6L3SRM4</accession>
<dbReference type="OrthoDB" id="7365539at2"/>
<sequence>MLTEKPVTTSPEVAPADLLYGVPAIATHLGIRLQQAHHQIRKGALPTFRVGGVICARRTTIANWLAEREDAARKGRDRQ</sequence>
<gene>
    <name evidence="1" type="ORF">F6X53_25165</name>
</gene>
<keyword evidence="2" id="KW-1185">Reference proteome</keyword>
<keyword evidence="1" id="KW-0238">DNA-binding</keyword>